<protein>
    <submittedName>
        <fullName evidence="1">Thiamine biosynthesis protein ThiS</fullName>
    </submittedName>
</protein>
<dbReference type="InterPro" id="IPR003749">
    <property type="entry name" value="ThiS/MoaD-like"/>
</dbReference>
<organism evidence="1 2">
    <name type="scientific">Duncaniella muris</name>
    <dbReference type="NCBI Taxonomy" id="2094150"/>
    <lineage>
        <taxon>Bacteria</taxon>
        <taxon>Pseudomonadati</taxon>
        <taxon>Bacteroidota</taxon>
        <taxon>Bacteroidia</taxon>
        <taxon>Bacteroidales</taxon>
        <taxon>Muribaculaceae</taxon>
        <taxon>Duncaniella</taxon>
    </lineage>
</organism>
<dbReference type="InterPro" id="IPR016155">
    <property type="entry name" value="Mopterin_synth/thiamin_S_b"/>
</dbReference>
<sequence>MTVKVNQVDITLSDGASLQDALDAKEIKPQGIATAVNGKVIPAVLRPSHKLADGDDIVIIKAFYGG</sequence>
<proteinExistence type="predicted"/>
<dbReference type="PANTHER" id="PTHR34472:SF1">
    <property type="entry name" value="SULFUR CARRIER PROTEIN THIS"/>
    <property type="match status" value="1"/>
</dbReference>
<name>A0A2V1ILA1_9BACT</name>
<evidence type="ECO:0000313" key="1">
    <source>
        <dbReference type="EMBL" id="PWB01201.1"/>
    </source>
</evidence>
<accession>A0A2V1ILA1</accession>
<dbReference type="Pfam" id="PF02597">
    <property type="entry name" value="ThiS"/>
    <property type="match status" value="1"/>
</dbReference>
<dbReference type="GeneID" id="82526751"/>
<keyword evidence="2" id="KW-1185">Reference proteome</keyword>
<evidence type="ECO:0000313" key="2">
    <source>
        <dbReference type="Proteomes" id="UP000244905"/>
    </source>
</evidence>
<comment type="caution">
    <text evidence="1">The sequence shown here is derived from an EMBL/GenBank/DDBJ whole genome shotgun (WGS) entry which is preliminary data.</text>
</comment>
<dbReference type="SUPFAM" id="SSF54285">
    <property type="entry name" value="MoaD/ThiS"/>
    <property type="match status" value="1"/>
</dbReference>
<gene>
    <name evidence="1" type="primary">thiS</name>
    <name evidence="1" type="ORF">C5O23_10415</name>
</gene>
<dbReference type="CDD" id="cd00565">
    <property type="entry name" value="Ubl_ThiS"/>
    <property type="match status" value="1"/>
</dbReference>
<dbReference type="Proteomes" id="UP000244905">
    <property type="component" value="Unassembled WGS sequence"/>
</dbReference>
<dbReference type="AlphaFoldDB" id="A0A2V1ILA1"/>
<reference evidence="2" key="1">
    <citation type="submission" date="2018-02" db="EMBL/GenBank/DDBJ databases">
        <authorList>
            <person name="Clavel T."/>
            <person name="Strowig T."/>
        </authorList>
    </citation>
    <scope>NUCLEOTIDE SEQUENCE [LARGE SCALE GENOMIC DNA]</scope>
    <source>
        <strain evidence="2">DSM 103720</strain>
    </source>
</reference>
<dbReference type="RefSeq" id="WP_107032883.1">
    <property type="nucleotide sequence ID" value="NZ_CAJSYL010000020.1"/>
</dbReference>
<dbReference type="NCBIfam" id="TIGR01683">
    <property type="entry name" value="thiS"/>
    <property type="match status" value="1"/>
</dbReference>
<dbReference type="InterPro" id="IPR010035">
    <property type="entry name" value="Thi_S"/>
</dbReference>
<dbReference type="EMBL" id="PUEC01000024">
    <property type="protein sequence ID" value="PWB01201.1"/>
    <property type="molecule type" value="Genomic_DNA"/>
</dbReference>
<dbReference type="Gene3D" id="3.10.20.30">
    <property type="match status" value="1"/>
</dbReference>
<dbReference type="InterPro" id="IPR012675">
    <property type="entry name" value="Beta-grasp_dom_sf"/>
</dbReference>
<dbReference type="PANTHER" id="PTHR34472">
    <property type="entry name" value="SULFUR CARRIER PROTEIN THIS"/>
    <property type="match status" value="1"/>
</dbReference>